<dbReference type="SUPFAM" id="SSF56672">
    <property type="entry name" value="DNA/RNA polymerases"/>
    <property type="match status" value="1"/>
</dbReference>
<dbReference type="Pfam" id="PF00817">
    <property type="entry name" value="IMS"/>
    <property type="match status" value="1"/>
</dbReference>
<keyword evidence="5" id="KW-0239">DNA-directed DNA polymerase</keyword>
<evidence type="ECO:0000256" key="3">
    <source>
        <dbReference type="ARBA" id="ARBA00022695"/>
    </source>
</evidence>
<dbReference type="EMBL" id="WITJ01000010">
    <property type="protein sequence ID" value="MQW39915.1"/>
    <property type="molecule type" value="Genomic_DNA"/>
</dbReference>
<gene>
    <name evidence="7" type="ORF">GHI93_08245</name>
</gene>
<comment type="similarity">
    <text evidence="1">Belongs to the DNA polymerase type-Y family.</text>
</comment>
<dbReference type="PROSITE" id="PS50173">
    <property type="entry name" value="UMUC"/>
    <property type="match status" value="1"/>
</dbReference>
<dbReference type="Proteomes" id="UP000439550">
    <property type="component" value="Unassembled WGS sequence"/>
</dbReference>
<reference evidence="7 8" key="1">
    <citation type="submission" date="2019-10" db="EMBL/GenBank/DDBJ databases">
        <authorList>
            <person name="Dong K."/>
        </authorList>
    </citation>
    <scope>NUCLEOTIDE SEQUENCE [LARGE SCALE GENOMIC DNA]</scope>
    <source>
        <strain evidence="7 8">DSM 28960</strain>
    </source>
</reference>
<evidence type="ECO:0000256" key="2">
    <source>
        <dbReference type="ARBA" id="ARBA00022457"/>
    </source>
</evidence>
<evidence type="ECO:0000256" key="5">
    <source>
        <dbReference type="ARBA" id="ARBA00022932"/>
    </source>
</evidence>
<dbReference type="GO" id="GO:0005829">
    <property type="term" value="C:cytosol"/>
    <property type="evidence" value="ECO:0007669"/>
    <property type="project" value="TreeGrafter"/>
</dbReference>
<dbReference type="GO" id="GO:0003887">
    <property type="term" value="F:DNA-directed DNA polymerase activity"/>
    <property type="evidence" value="ECO:0007669"/>
    <property type="project" value="UniProtKB-KW"/>
</dbReference>
<dbReference type="InterPro" id="IPR043502">
    <property type="entry name" value="DNA/RNA_pol_sf"/>
</dbReference>
<evidence type="ECO:0000313" key="7">
    <source>
        <dbReference type="EMBL" id="MQW39915.1"/>
    </source>
</evidence>
<proteinExistence type="inferred from homology"/>
<keyword evidence="3" id="KW-0548">Nucleotidyltransferase</keyword>
<dbReference type="PANTHER" id="PTHR11076:SF35">
    <property type="entry name" value="DNA REPAIR PROTEIN HOMOLOG YOBH"/>
    <property type="match status" value="1"/>
</dbReference>
<dbReference type="Gene3D" id="3.30.1490.100">
    <property type="entry name" value="DNA polymerase, Y-family, little finger domain"/>
    <property type="match status" value="1"/>
</dbReference>
<dbReference type="GO" id="GO:0009432">
    <property type="term" value="P:SOS response"/>
    <property type="evidence" value="ECO:0007669"/>
    <property type="project" value="TreeGrafter"/>
</dbReference>
<keyword evidence="8" id="KW-1185">Reference proteome</keyword>
<protein>
    <submittedName>
        <fullName evidence="7">DNA polymerase</fullName>
    </submittedName>
</protein>
<dbReference type="InterPro" id="IPR036775">
    <property type="entry name" value="DNA_pol_Y-fam_lit_finger_sf"/>
</dbReference>
<keyword evidence="4" id="KW-0235">DNA replication</keyword>
<dbReference type="GO" id="GO:0006260">
    <property type="term" value="P:DNA replication"/>
    <property type="evidence" value="ECO:0007669"/>
    <property type="project" value="UniProtKB-KW"/>
</dbReference>
<dbReference type="Gene3D" id="1.10.150.20">
    <property type="entry name" value="5' to 3' exonuclease, C-terminal subdomain"/>
    <property type="match status" value="1"/>
</dbReference>
<keyword evidence="2" id="KW-0515">Mutator protein</keyword>
<keyword evidence="5" id="KW-0808">Transferase</keyword>
<dbReference type="GO" id="GO:0042276">
    <property type="term" value="P:error-prone translesion synthesis"/>
    <property type="evidence" value="ECO:0007669"/>
    <property type="project" value="TreeGrafter"/>
</dbReference>
<dbReference type="InterPro" id="IPR043128">
    <property type="entry name" value="Rev_trsase/Diguanyl_cyclase"/>
</dbReference>
<comment type="caution">
    <text evidence="7">The sequence shown here is derived from an EMBL/GenBank/DDBJ whole genome shotgun (WGS) entry which is preliminary data.</text>
</comment>
<dbReference type="GO" id="GO:0003684">
    <property type="term" value="F:damaged DNA binding"/>
    <property type="evidence" value="ECO:0007669"/>
    <property type="project" value="InterPro"/>
</dbReference>
<dbReference type="AlphaFoldDB" id="A0A7X1ZB87"/>
<dbReference type="InterPro" id="IPR017961">
    <property type="entry name" value="DNA_pol_Y-fam_little_finger"/>
</dbReference>
<dbReference type="InterPro" id="IPR001126">
    <property type="entry name" value="UmuC"/>
</dbReference>
<accession>A0A7X1ZB87</accession>
<dbReference type="PANTHER" id="PTHR11076">
    <property type="entry name" value="DNA REPAIR POLYMERASE UMUC / TRANSFERASE FAMILY MEMBER"/>
    <property type="match status" value="1"/>
</dbReference>
<evidence type="ECO:0000259" key="6">
    <source>
        <dbReference type="PROSITE" id="PS50173"/>
    </source>
</evidence>
<dbReference type="SUPFAM" id="SSF100879">
    <property type="entry name" value="Lesion bypass DNA polymerase (Y-family), little finger domain"/>
    <property type="match status" value="1"/>
</dbReference>
<dbReference type="RefSeq" id="WP_153496578.1">
    <property type="nucleotide sequence ID" value="NZ_CAXYUY010000026.1"/>
</dbReference>
<evidence type="ECO:0000256" key="1">
    <source>
        <dbReference type="ARBA" id="ARBA00010945"/>
    </source>
</evidence>
<evidence type="ECO:0000256" key="4">
    <source>
        <dbReference type="ARBA" id="ARBA00022705"/>
    </source>
</evidence>
<evidence type="ECO:0000313" key="8">
    <source>
        <dbReference type="Proteomes" id="UP000439550"/>
    </source>
</evidence>
<organism evidence="7 8">
    <name type="scientific">Lactococcus hircilactis</name>
    <dbReference type="NCBI Taxonomy" id="1494462"/>
    <lineage>
        <taxon>Bacteria</taxon>
        <taxon>Bacillati</taxon>
        <taxon>Bacillota</taxon>
        <taxon>Bacilli</taxon>
        <taxon>Lactobacillales</taxon>
        <taxon>Streptococcaceae</taxon>
        <taxon>Lactococcus</taxon>
    </lineage>
</organism>
<dbReference type="Gene3D" id="3.30.70.270">
    <property type="match status" value="1"/>
</dbReference>
<dbReference type="OrthoDB" id="9808813at2"/>
<name>A0A7X1ZB87_9LACT</name>
<sequence length="498" mass="56640">MAQSSSEIDDAPLNFDYSREPHRDIAFVDMKSFYASVECLARQLKPLRACLCVMSQADHASGLILASSPTFKWAFGKENVGRSRDLPFDVHTRKFNWYKWNKEHKSPFKTDIEPPNPAYVAHVEYWARQTIFAPPSMARYIEVNGMIQKAIHEKIAPSEDCFWYSIDEGFIDLTSLLNYHVSADEKNLSRKVKLDIVSKKLQRVIYDRTNGIVSTVGMSNSNPLLAKVALDNYAKHEPTMRASINYEDVPRKIWTIEEMTDFWGIGKRTQKNLARLGIHSIKALAQANPDELKQRMGVIGVQLYCHANGIDESTLQKQPYSPKNRSITNSTTLPKTYVQKEKILLVLSELAEQVATRLRRMNQEARTVSLDVGYAFDEQKKGIHTTKKIDPTNQTKALVTTVRSLFLERYEKGGVRRLGVSYGGLIAQPYHKISLFDEEENYAKQEKEARLEEVIDSIRQRYGFTKLLKASALTKDSRVIKRSQQIGGHSAGGLDGLQ</sequence>
<dbReference type="GO" id="GO:0006281">
    <property type="term" value="P:DNA repair"/>
    <property type="evidence" value="ECO:0007669"/>
    <property type="project" value="InterPro"/>
</dbReference>
<dbReference type="Pfam" id="PF11799">
    <property type="entry name" value="IMS_C"/>
    <property type="match status" value="1"/>
</dbReference>
<dbReference type="InterPro" id="IPR050116">
    <property type="entry name" value="DNA_polymerase-Y"/>
</dbReference>
<feature type="domain" description="UmuC" evidence="6">
    <location>
        <begin position="25"/>
        <end position="266"/>
    </location>
</feature>